<keyword evidence="3" id="KW-1185">Reference proteome</keyword>
<accession>A0A371IQ80</accession>
<name>A0A371IQ80_9FIRM</name>
<proteinExistence type="predicted"/>
<dbReference type="OrthoDB" id="1649278at2"/>
<dbReference type="AlphaFoldDB" id="A0A371IQ80"/>
<reference evidence="2 3" key="1">
    <citation type="journal article" date="2017" name="Genome Announc.">
        <title>Draft Genome Sequence of Romboutsia maritimum sp. nov. Strain CCRI-22766(T), Isolated from Coastal Estuarine Mud.</title>
        <authorList>
            <person name="Maheux A.F."/>
            <person name="Boudreau D.K."/>
            <person name="Berube E."/>
            <person name="Boissinot M."/>
            <person name="Raymond F."/>
            <person name="Brodeur S."/>
            <person name="Corbeil J."/>
            <person name="Brightwell G."/>
            <person name="Broda D."/>
            <person name="Omar R.F."/>
            <person name="Bergeron M.G."/>
        </authorList>
    </citation>
    <scope>NUCLEOTIDE SEQUENCE [LARGE SCALE GENOMIC DNA]</scope>
    <source>
        <strain evidence="2 3">CCRI-22766</strain>
    </source>
</reference>
<sequence length="236" mass="26057">MKKSIIEVKDNSLKKTAAIFIIIFILSFFIGSFLYIDRTLRPTITVLAETKALELANRSINKSVAEMVKGKINYEDLMKIQLDSNGNIAMIQANTIMMNEIASAVALEIQDELKKVKTTSSYIPIGTALGSPILAKYGPKLKVSIEPIGTVSVDFKTKFESSGINQTRHRIYLEAKTQVKVVIPLTTSTKEVKAQIPICETIIVGNVPQNYVNIPENNVPNILPRGTTDTKTNTNN</sequence>
<keyword evidence="1" id="KW-0472">Membrane</keyword>
<comment type="caution">
    <text evidence="2">The sequence shown here is derived from an EMBL/GenBank/DDBJ whole genome shotgun (WGS) entry which is preliminary data.</text>
</comment>
<evidence type="ECO:0000256" key="1">
    <source>
        <dbReference type="SAM" id="Phobius"/>
    </source>
</evidence>
<keyword evidence="1" id="KW-1133">Transmembrane helix</keyword>
<organism evidence="2 3">
    <name type="scientific">Romboutsia maritimum</name>
    <dbReference type="NCBI Taxonomy" id="2020948"/>
    <lineage>
        <taxon>Bacteria</taxon>
        <taxon>Bacillati</taxon>
        <taxon>Bacillota</taxon>
        <taxon>Clostridia</taxon>
        <taxon>Peptostreptococcales</taxon>
        <taxon>Peptostreptococcaceae</taxon>
        <taxon>Romboutsia</taxon>
    </lineage>
</organism>
<evidence type="ECO:0000313" key="3">
    <source>
        <dbReference type="Proteomes" id="UP000243494"/>
    </source>
</evidence>
<dbReference type="InterPro" id="IPR014197">
    <property type="entry name" value="Sporulation_prot_YunB"/>
</dbReference>
<dbReference type="RefSeq" id="WP_095406834.1">
    <property type="nucleotide sequence ID" value="NZ_NOJZ02000035.1"/>
</dbReference>
<dbReference type="EMBL" id="NOJZ02000035">
    <property type="protein sequence ID" value="RDY22623.1"/>
    <property type="molecule type" value="Genomic_DNA"/>
</dbReference>
<protein>
    <submittedName>
        <fullName evidence="2">Sporulation protein YunB</fullName>
    </submittedName>
</protein>
<dbReference type="Proteomes" id="UP000243494">
    <property type="component" value="Unassembled WGS sequence"/>
</dbReference>
<evidence type="ECO:0000313" key="2">
    <source>
        <dbReference type="EMBL" id="RDY22623.1"/>
    </source>
</evidence>
<feature type="transmembrane region" description="Helical" evidence="1">
    <location>
        <begin position="16"/>
        <end position="36"/>
    </location>
</feature>
<dbReference type="PIRSF" id="PIRSF021383">
    <property type="entry name" value="YunB"/>
    <property type="match status" value="1"/>
</dbReference>
<keyword evidence="1" id="KW-0812">Transmembrane</keyword>
<gene>
    <name evidence="2" type="primary">yunB</name>
    <name evidence="2" type="ORF">CHF27_012470</name>
</gene>
<dbReference type="NCBIfam" id="TIGR02832">
    <property type="entry name" value="spo_yunB"/>
    <property type="match status" value="1"/>
</dbReference>
<dbReference type="Pfam" id="PF09560">
    <property type="entry name" value="Spore_YunB"/>
    <property type="match status" value="1"/>
</dbReference>